<name>A0A3B1A5N8_9ZZZZ</name>
<evidence type="ECO:0000256" key="3">
    <source>
        <dbReference type="ARBA" id="ARBA00022801"/>
    </source>
</evidence>
<dbReference type="GO" id="GO:0006308">
    <property type="term" value="P:DNA catabolic process"/>
    <property type="evidence" value="ECO:0007669"/>
    <property type="project" value="InterPro"/>
</dbReference>
<dbReference type="PANTHER" id="PTHR34137:SF1">
    <property type="entry name" value="EXODEOXYRIBONUCLEASE 7 SMALL SUBUNIT"/>
    <property type="match status" value="1"/>
</dbReference>
<evidence type="ECO:0000256" key="1">
    <source>
        <dbReference type="ARBA" id="ARBA00022490"/>
    </source>
</evidence>
<accession>A0A3B1A5N8</accession>
<reference evidence="4" key="1">
    <citation type="submission" date="2018-06" db="EMBL/GenBank/DDBJ databases">
        <authorList>
            <person name="Zhirakovskaya E."/>
        </authorList>
    </citation>
    <scope>NUCLEOTIDE SEQUENCE</scope>
</reference>
<keyword evidence="2" id="KW-0540">Nuclease</keyword>
<organism evidence="4">
    <name type="scientific">hydrothermal vent metagenome</name>
    <dbReference type="NCBI Taxonomy" id="652676"/>
    <lineage>
        <taxon>unclassified sequences</taxon>
        <taxon>metagenomes</taxon>
        <taxon>ecological metagenomes</taxon>
    </lineage>
</organism>
<dbReference type="HAMAP" id="MF_00337">
    <property type="entry name" value="Exonuc_7_S"/>
    <property type="match status" value="1"/>
</dbReference>
<dbReference type="PANTHER" id="PTHR34137">
    <property type="entry name" value="EXODEOXYRIBONUCLEASE 7 SMALL SUBUNIT"/>
    <property type="match status" value="1"/>
</dbReference>
<keyword evidence="1" id="KW-0963">Cytoplasm</keyword>
<protein>
    <submittedName>
        <fullName evidence="4">Exodeoxyribonuclease VII small subunit</fullName>
        <ecNumber evidence="4">3.1.11.6</ecNumber>
    </submittedName>
</protein>
<dbReference type="Gene3D" id="1.10.287.1040">
    <property type="entry name" value="Exonuclease VII, small subunit"/>
    <property type="match status" value="1"/>
</dbReference>
<gene>
    <name evidence="4" type="ORF">MNBD_GAMMA21-1621</name>
</gene>
<dbReference type="NCBIfam" id="NF002140">
    <property type="entry name" value="PRK00977.1-4"/>
    <property type="match status" value="1"/>
</dbReference>
<dbReference type="NCBIfam" id="TIGR01280">
    <property type="entry name" value="xseB"/>
    <property type="match status" value="1"/>
</dbReference>
<keyword evidence="3 4" id="KW-0378">Hydrolase</keyword>
<sequence>MSKKKAVSTVDSVPFEAAMQELEELVSRMEQGDHSLETSLKDFERGVELTRICQKALAEAEQKVQILSKNLGQDDALEDYQPESEDPEF</sequence>
<proteinExistence type="inferred from homology"/>
<dbReference type="InterPro" id="IPR003761">
    <property type="entry name" value="Exonuc_VII_S"/>
</dbReference>
<dbReference type="GO" id="GO:0008855">
    <property type="term" value="F:exodeoxyribonuclease VII activity"/>
    <property type="evidence" value="ECO:0007669"/>
    <property type="project" value="UniProtKB-EC"/>
</dbReference>
<dbReference type="InterPro" id="IPR037004">
    <property type="entry name" value="Exonuc_VII_ssu_sf"/>
</dbReference>
<dbReference type="EC" id="3.1.11.6" evidence="4"/>
<dbReference type="GO" id="GO:0009318">
    <property type="term" value="C:exodeoxyribonuclease VII complex"/>
    <property type="evidence" value="ECO:0007669"/>
    <property type="project" value="InterPro"/>
</dbReference>
<dbReference type="AlphaFoldDB" id="A0A3B1A5N8"/>
<dbReference type="SUPFAM" id="SSF116842">
    <property type="entry name" value="XseB-like"/>
    <property type="match status" value="1"/>
</dbReference>
<evidence type="ECO:0000256" key="2">
    <source>
        <dbReference type="ARBA" id="ARBA00022722"/>
    </source>
</evidence>
<dbReference type="EMBL" id="UOFR01000031">
    <property type="protein sequence ID" value="VAW95062.1"/>
    <property type="molecule type" value="Genomic_DNA"/>
</dbReference>
<dbReference type="Pfam" id="PF02609">
    <property type="entry name" value="Exonuc_VII_S"/>
    <property type="match status" value="1"/>
</dbReference>
<evidence type="ECO:0000313" key="4">
    <source>
        <dbReference type="EMBL" id="VAW95062.1"/>
    </source>
</evidence>
<dbReference type="GO" id="GO:0005829">
    <property type="term" value="C:cytosol"/>
    <property type="evidence" value="ECO:0007669"/>
    <property type="project" value="TreeGrafter"/>
</dbReference>